<evidence type="ECO:0000259" key="11">
    <source>
        <dbReference type="PROSITE" id="PS50881"/>
    </source>
</evidence>
<evidence type="ECO:0000256" key="2">
    <source>
        <dbReference type="ARBA" id="ARBA00008945"/>
    </source>
</evidence>
<dbReference type="GO" id="GO:0003735">
    <property type="term" value="F:structural constituent of ribosome"/>
    <property type="evidence" value="ECO:0007669"/>
    <property type="project" value="UniProtKB-UniRule"/>
</dbReference>
<accession>A0A0D1Y011</accession>
<dbReference type="FunFam" id="3.30.160.20:FF:000022">
    <property type="entry name" value="28S ribosomal protein S5, mitochondrial"/>
    <property type="match status" value="1"/>
</dbReference>
<dbReference type="HOGENOM" id="CLU_037994_1_0_1"/>
<dbReference type="SUPFAM" id="SSF54768">
    <property type="entry name" value="dsRNA-binding domain-like"/>
    <property type="match status" value="1"/>
</dbReference>
<dbReference type="SUPFAM" id="SSF54211">
    <property type="entry name" value="Ribosomal protein S5 domain 2-like"/>
    <property type="match status" value="1"/>
</dbReference>
<name>A0A0D1Y011_EXOME</name>
<dbReference type="PROSITE" id="PS50881">
    <property type="entry name" value="S5_DSRBD"/>
    <property type="match status" value="1"/>
</dbReference>
<dbReference type="FunFam" id="3.30.230.10:FF:000041">
    <property type="entry name" value="37S ribosomal protein S5"/>
    <property type="match status" value="1"/>
</dbReference>
<dbReference type="InterPro" id="IPR018192">
    <property type="entry name" value="Ribosomal_uS5_N_CS"/>
</dbReference>
<evidence type="ECO:0000256" key="10">
    <source>
        <dbReference type="SAM" id="MobiDB-lite"/>
    </source>
</evidence>
<dbReference type="PANTHER" id="PTHR48277">
    <property type="entry name" value="MITOCHONDRIAL RIBOSOMAL PROTEIN S5"/>
    <property type="match status" value="1"/>
</dbReference>
<dbReference type="VEuPathDB" id="FungiDB:PV10_05040"/>
<feature type="region of interest" description="Disordered" evidence="10">
    <location>
        <begin position="197"/>
        <end position="238"/>
    </location>
</feature>
<dbReference type="STRING" id="212818.A0A0D1Y011"/>
<feature type="compositionally biased region" description="Polar residues" evidence="10">
    <location>
        <begin position="19"/>
        <end position="37"/>
    </location>
</feature>
<keyword evidence="3 8" id="KW-0689">Ribosomal protein</keyword>
<dbReference type="OMA" id="HRIFEIC"/>
<comment type="subcellular location">
    <subcellularLocation>
        <location evidence="1">Mitochondrion</location>
    </subcellularLocation>
</comment>
<dbReference type="RefSeq" id="XP_016225430.1">
    <property type="nucleotide sequence ID" value="XM_016369642.1"/>
</dbReference>
<evidence type="ECO:0000256" key="1">
    <source>
        <dbReference type="ARBA" id="ARBA00004173"/>
    </source>
</evidence>
<dbReference type="GO" id="GO:0003723">
    <property type="term" value="F:RNA binding"/>
    <property type="evidence" value="ECO:0007669"/>
    <property type="project" value="InterPro"/>
</dbReference>
<evidence type="ECO:0000313" key="12">
    <source>
        <dbReference type="EMBL" id="KIV93856.1"/>
    </source>
</evidence>
<evidence type="ECO:0000256" key="8">
    <source>
        <dbReference type="PROSITE-ProRule" id="PRU00268"/>
    </source>
</evidence>
<dbReference type="PROSITE" id="PS00585">
    <property type="entry name" value="RIBOSOMAL_S5"/>
    <property type="match status" value="1"/>
</dbReference>
<feature type="domain" description="S5 DRBM" evidence="11">
    <location>
        <begin position="261"/>
        <end position="324"/>
    </location>
</feature>
<dbReference type="InterPro" id="IPR000851">
    <property type="entry name" value="Ribosomal_uS5"/>
</dbReference>
<dbReference type="Gene3D" id="3.30.230.10">
    <property type="match status" value="1"/>
</dbReference>
<dbReference type="InterPro" id="IPR020568">
    <property type="entry name" value="Ribosomal_Su5_D2-typ_SF"/>
</dbReference>
<evidence type="ECO:0000313" key="13">
    <source>
        <dbReference type="Proteomes" id="UP000054302"/>
    </source>
</evidence>
<comment type="function">
    <text evidence="6">Component of the mitochondrial ribosome (mitoribosome), a dedicated translation machinery responsible for the synthesis of mitochondrial genome-encoded proteins, including at least some of the essential transmembrane subunits of the mitochondrial respiratory chain. The mitoribosomes are attached to the mitochondrial inner membrane and translation products are cotranslationally integrated into the membrane.</text>
</comment>
<keyword evidence="13" id="KW-1185">Reference proteome</keyword>
<proteinExistence type="inferred from homology"/>
<keyword evidence="4" id="KW-0496">Mitochondrion</keyword>
<gene>
    <name evidence="12" type="ORF">PV10_05040</name>
</gene>
<protein>
    <recommendedName>
        <fullName evidence="7">Small ribosomal subunit protein uS5m</fullName>
    </recommendedName>
</protein>
<dbReference type="Pfam" id="PF00333">
    <property type="entry name" value="Ribosomal_S5"/>
    <property type="match status" value="1"/>
</dbReference>
<dbReference type="Gene3D" id="3.30.160.20">
    <property type="match status" value="1"/>
</dbReference>
<dbReference type="Pfam" id="PF03719">
    <property type="entry name" value="Ribosomal_S5_C"/>
    <property type="match status" value="1"/>
</dbReference>
<evidence type="ECO:0000256" key="9">
    <source>
        <dbReference type="RuleBase" id="RU003823"/>
    </source>
</evidence>
<dbReference type="InterPro" id="IPR013810">
    <property type="entry name" value="Ribosomal_uS5_N"/>
</dbReference>
<dbReference type="Proteomes" id="UP000054302">
    <property type="component" value="Unassembled WGS sequence"/>
</dbReference>
<dbReference type="GO" id="GO:0005763">
    <property type="term" value="C:mitochondrial small ribosomal subunit"/>
    <property type="evidence" value="ECO:0007669"/>
    <property type="project" value="UniProtKB-ARBA"/>
</dbReference>
<keyword evidence="5 8" id="KW-0687">Ribonucleoprotein</keyword>
<sequence>MSVTRTAECLLCSFTRSSRTARPSQSTRRPFSSTTLRQNRKPRFPSVKAPVLERPKHPLSYLNQRADQFFSEDGTLPGNYTREQRAAIEAAKKFDTMKHLKEYRGGMRTGPYKLEYFDDLTQIDPVIDKPVRNPMANIDDNQRMKEDEDFADDFLEQAMQSHQMINVRDESGNEYLDDEVADDAWNKFDQGMRMTTGRPEAELAPPSALAPDLPLLSPSNLKQKSSSKNSDSAGQDKQAVSPELITLLQMTGLTPKQFAGIRVRSLIQHRVVNQTRLGKIQRIYTLAVAGNGNGLIGIGEAKSAEASDARIQSQYRAIRNMQPILRYENRTIFGQVKAKVSATELELSPRPPGFGLRCQQYIWEICKCAGIADISAKVRRARNPMNMVKAAVQALASQKDPEDIARGRGKKLVDVRKVYYAGRT</sequence>
<dbReference type="OrthoDB" id="309483at2759"/>
<evidence type="ECO:0000256" key="6">
    <source>
        <dbReference type="ARBA" id="ARBA00037226"/>
    </source>
</evidence>
<reference evidence="12 13" key="1">
    <citation type="submission" date="2015-01" db="EMBL/GenBank/DDBJ databases">
        <title>The Genome Sequence of Exophiala mesophila CBS40295.</title>
        <authorList>
            <consortium name="The Broad Institute Genomics Platform"/>
            <person name="Cuomo C."/>
            <person name="de Hoog S."/>
            <person name="Gorbushina A."/>
            <person name="Stielow B."/>
            <person name="Teixiera M."/>
            <person name="Abouelleil A."/>
            <person name="Chapman S.B."/>
            <person name="Priest M."/>
            <person name="Young S.K."/>
            <person name="Wortman J."/>
            <person name="Nusbaum C."/>
            <person name="Birren B."/>
        </authorList>
    </citation>
    <scope>NUCLEOTIDE SEQUENCE [LARGE SCALE GENOMIC DNA]</scope>
    <source>
        <strain evidence="12 13">CBS 40295</strain>
    </source>
</reference>
<evidence type="ECO:0000256" key="4">
    <source>
        <dbReference type="ARBA" id="ARBA00023128"/>
    </source>
</evidence>
<dbReference type="GeneID" id="27322885"/>
<dbReference type="InterPro" id="IPR014721">
    <property type="entry name" value="Ribsml_uS5_D2-typ_fold_subgr"/>
</dbReference>
<comment type="similarity">
    <text evidence="2 9">Belongs to the universal ribosomal protein uS5 family.</text>
</comment>
<evidence type="ECO:0000256" key="7">
    <source>
        <dbReference type="ARBA" id="ARBA00039335"/>
    </source>
</evidence>
<evidence type="ECO:0000256" key="5">
    <source>
        <dbReference type="ARBA" id="ARBA00023274"/>
    </source>
</evidence>
<evidence type="ECO:0000256" key="3">
    <source>
        <dbReference type="ARBA" id="ARBA00022980"/>
    </source>
</evidence>
<dbReference type="AlphaFoldDB" id="A0A0D1Y011"/>
<dbReference type="PANTHER" id="PTHR48277:SF1">
    <property type="entry name" value="MITOCHONDRIAL RIBOSOMAL PROTEIN S5"/>
    <property type="match status" value="1"/>
</dbReference>
<feature type="region of interest" description="Disordered" evidence="10">
    <location>
        <begin position="19"/>
        <end position="56"/>
    </location>
</feature>
<dbReference type="InterPro" id="IPR005324">
    <property type="entry name" value="Ribosomal_uS5_C"/>
</dbReference>
<organism evidence="12 13">
    <name type="scientific">Exophiala mesophila</name>
    <name type="common">Black yeast-like fungus</name>
    <dbReference type="NCBI Taxonomy" id="212818"/>
    <lineage>
        <taxon>Eukaryota</taxon>
        <taxon>Fungi</taxon>
        <taxon>Dikarya</taxon>
        <taxon>Ascomycota</taxon>
        <taxon>Pezizomycotina</taxon>
        <taxon>Eurotiomycetes</taxon>
        <taxon>Chaetothyriomycetidae</taxon>
        <taxon>Chaetothyriales</taxon>
        <taxon>Herpotrichiellaceae</taxon>
        <taxon>Exophiala</taxon>
    </lineage>
</organism>
<dbReference type="EMBL" id="KN847522">
    <property type="protein sequence ID" value="KIV93856.1"/>
    <property type="molecule type" value="Genomic_DNA"/>
</dbReference>
<dbReference type="GO" id="GO:0006412">
    <property type="term" value="P:translation"/>
    <property type="evidence" value="ECO:0007669"/>
    <property type="project" value="InterPro"/>
</dbReference>
<feature type="compositionally biased region" description="Low complexity" evidence="10">
    <location>
        <begin position="202"/>
        <end position="232"/>
    </location>
</feature>